<feature type="transmembrane region" description="Helical" evidence="1">
    <location>
        <begin position="115"/>
        <end position="139"/>
    </location>
</feature>
<name>A0A2N8HCS5_9BACT</name>
<dbReference type="Proteomes" id="UP000236000">
    <property type="component" value="Unassembled WGS sequence"/>
</dbReference>
<feature type="transmembrane region" description="Helical" evidence="1">
    <location>
        <begin position="218"/>
        <end position="236"/>
    </location>
</feature>
<organism evidence="2 3">
    <name type="scientific">Akkermansia muciniphila</name>
    <dbReference type="NCBI Taxonomy" id="239935"/>
    <lineage>
        <taxon>Bacteria</taxon>
        <taxon>Pseudomonadati</taxon>
        <taxon>Verrucomicrobiota</taxon>
        <taxon>Verrucomicrobiia</taxon>
        <taxon>Verrucomicrobiales</taxon>
        <taxon>Akkermansiaceae</taxon>
        <taxon>Akkermansia</taxon>
    </lineage>
</organism>
<dbReference type="OrthoDB" id="198896at2"/>
<proteinExistence type="predicted"/>
<keyword evidence="1" id="KW-1133">Transmembrane helix</keyword>
<feature type="transmembrane region" description="Helical" evidence="1">
    <location>
        <begin position="9"/>
        <end position="28"/>
    </location>
</feature>
<feature type="transmembrane region" description="Helical" evidence="1">
    <location>
        <begin position="335"/>
        <end position="355"/>
    </location>
</feature>
<dbReference type="RefSeq" id="WP_102714321.1">
    <property type="nucleotide sequence ID" value="NZ_PJKA01000012.1"/>
</dbReference>
<feature type="transmembrane region" description="Helical" evidence="1">
    <location>
        <begin position="145"/>
        <end position="163"/>
    </location>
</feature>
<dbReference type="AlphaFoldDB" id="A0A2N8HCS5"/>
<feature type="transmembrane region" description="Helical" evidence="1">
    <location>
        <begin position="81"/>
        <end position="103"/>
    </location>
</feature>
<gene>
    <name evidence="2" type="ORF">CXU22_08005</name>
</gene>
<keyword evidence="1" id="KW-0812">Transmembrane</keyword>
<protein>
    <recommendedName>
        <fullName evidence="4">Glycosyltransferase RgtA/B/C/D-like domain-containing protein</fullName>
    </recommendedName>
</protein>
<evidence type="ECO:0000256" key="1">
    <source>
        <dbReference type="SAM" id="Phobius"/>
    </source>
</evidence>
<dbReference type="Pfam" id="PF19528">
    <property type="entry name" value="DUF6056"/>
    <property type="match status" value="1"/>
</dbReference>
<dbReference type="InterPro" id="IPR045691">
    <property type="entry name" value="DUF6056"/>
</dbReference>
<feature type="transmembrane region" description="Helical" evidence="1">
    <location>
        <begin position="361"/>
        <end position="384"/>
    </location>
</feature>
<reference evidence="2 3" key="1">
    <citation type="journal article" date="2017" name="BMC Genomics">
        <title>Genome sequencing of 39 Akkermansia muciniphila isolates reveals its population structure, genomic and functional diverisity, and global distribution in mammalian gut microbiotas.</title>
        <authorList>
            <person name="Guo X."/>
            <person name="Li S."/>
            <person name="Zhang J."/>
            <person name="Wu F."/>
            <person name="Li X."/>
            <person name="Wu D."/>
            <person name="Zhang M."/>
            <person name="Ou Z."/>
            <person name="Jie Z."/>
            <person name="Yan Q."/>
            <person name="Li P."/>
            <person name="Yi J."/>
            <person name="Peng Y."/>
        </authorList>
    </citation>
    <scope>NUCLEOTIDE SEQUENCE [LARGE SCALE GENOMIC DNA]</scope>
    <source>
        <strain evidence="2 3">GP24</strain>
    </source>
</reference>
<evidence type="ECO:0000313" key="2">
    <source>
        <dbReference type="EMBL" id="PNC17683.1"/>
    </source>
</evidence>
<dbReference type="EMBL" id="PJKA01000012">
    <property type="protein sequence ID" value="PNC17683.1"/>
    <property type="molecule type" value="Genomic_DNA"/>
</dbReference>
<sequence>MKQSLAVRFLFRAVVLALLAYAMLLTWWTPFTGDSFMHAVFGADHRLALQPVLERCWWSYMNWNPRLGEFLAIFTATAGKWLFLAVNPFVVLSLALMMFYLARGRRVNSGDWRDVLLFSVGALLLLTSSSRPGITMFWLSGGTNYGWSAAVWLGFLCLYRGLLTGTSRIPDRPLSWLWISLVAFAAGMTNENQVPASLGLLFLYWVHARWKRVALPRWFFFGWGFHALGGACLLLAPGNAARLHSETAGGAAVLHSWPERFSAIPELMNAFYEFMLLPKFLLAVAVAALALLTWRRGWSWWNGVSGRRMCVSLLFILVAHAMAVSFFVRVIPAWHAMFSATVLMMTGILGLYGVWLDAVRWRWVPACLLAAAGSLALWVCSGYLDAFPRIHRQCEERKMFIRHEVEKGKKNIAVPPYEPVPLAPYVSVMWRMGSSDPDEFINRSVARYLGIECIRVAVPEH</sequence>
<feature type="transmembrane region" description="Helical" evidence="1">
    <location>
        <begin position="270"/>
        <end position="294"/>
    </location>
</feature>
<accession>A0A2N8HCS5</accession>
<comment type="caution">
    <text evidence="2">The sequence shown here is derived from an EMBL/GenBank/DDBJ whole genome shotgun (WGS) entry which is preliminary data.</text>
</comment>
<evidence type="ECO:0008006" key="4">
    <source>
        <dbReference type="Google" id="ProtNLM"/>
    </source>
</evidence>
<feature type="transmembrane region" description="Helical" evidence="1">
    <location>
        <begin position="306"/>
        <end position="328"/>
    </location>
</feature>
<evidence type="ECO:0000313" key="3">
    <source>
        <dbReference type="Proteomes" id="UP000236000"/>
    </source>
</evidence>
<keyword evidence="1" id="KW-0472">Membrane</keyword>